<evidence type="ECO:0000313" key="2">
    <source>
        <dbReference type="EMBL" id="MBK1828469.1"/>
    </source>
</evidence>
<name>A0A934VFL1_9BACT</name>
<dbReference type="AlphaFoldDB" id="A0A934VFL1"/>
<organism evidence="2 3">
    <name type="scientific">Haloferula rosea</name>
    <dbReference type="NCBI Taxonomy" id="490093"/>
    <lineage>
        <taxon>Bacteria</taxon>
        <taxon>Pseudomonadati</taxon>
        <taxon>Verrucomicrobiota</taxon>
        <taxon>Verrucomicrobiia</taxon>
        <taxon>Verrucomicrobiales</taxon>
        <taxon>Verrucomicrobiaceae</taxon>
        <taxon>Haloferula</taxon>
    </lineage>
</organism>
<comment type="caution">
    <text evidence="2">The sequence shown here is derived from an EMBL/GenBank/DDBJ whole genome shotgun (WGS) entry which is preliminary data.</text>
</comment>
<accession>A0A934VFL1</accession>
<dbReference type="Proteomes" id="UP000658278">
    <property type="component" value="Unassembled WGS sequence"/>
</dbReference>
<gene>
    <name evidence="2" type="ORF">JIN81_15660</name>
</gene>
<proteinExistence type="predicted"/>
<evidence type="ECO:0000313" key="3">
    <source>
        <dbReference type="Proteomes" id="UP000658278"/>
    </source>
</evidence>
<dbReference type="EMBL" id="JAENII010000014">
    <property type="protein sequence ID" value="MBK1828469.1"/>
    <property type="molecule type" value="Genomic_DNA"/>
</dbReference>
<evidence type="ECO:0000256" key="1">
    <source>
        <dbReference type="SAM" id="MobiDB-lite"/>
    </source>
</evidence>
<sequence>MKPHPFQTRPSTEPSAEPHSHRSRRALPILARLALAAGCVALASCGSTIQQAPPAGMAVLDATPDAEHRDRIDGIELVSINDRKVRGTEQALRPGHNRVRVGFNWPQGGDEEVDLEFQTRPNTIYAIYYDVYPPYTERLTQPGTLDAATGGLFRASAEMDRAAFLMLPPIAALGSAAIATRVGNEVAENSRAAQYVDVRVVAQRCSQGVACTRRVFPDGRVEKR</sequence>
<protein>
    <submittedName>
        <fullName evidence="2">Uncharacterized protein</fullName>
    </submittedName>
</protein>
<reference evidence="2" key="1">
    <citation type="submission" date="2021-01" db="EMBL/GenBank/DDBJ databases">
        <title>Modified the classification status of verrucomicrobia.</title>
        <authorList>
            <person name="Feng X."/>
        </authorList>
    </citation>
    <scope>NUCLEOTIDE SEQUENCE</scope>
    <source>
        <strain evidence="2">KCTC 22201</strain>
    </source>
</reference>
<keyword evidence="3" id="KW-1185">Reference proteome</keyword>
<feature type="region of interest" description="Disordered" evidence="1">
    <location>
        <begin position="1"/>
        <end position="23"/>
    </location>
</feature>
<dbReference type="RefSeq" id="WP_200281977.1">
    <property type="nucleotide sequence ID" value="NZ_JAENII010000014.1"/>
</dbReference>